<dbReference type="PROSITE" id="PS51375">
    <property type="entry name" value="PPR"/>
    <property type="match status" value="12"/>
</dbReference>
<dbReference type="OrthoDB" id="185373at2759"/>
<feature type="repeat" description="PPR" evidence="3">
    <location>
        <begin position="430"/>
        <end position="464"/>
    </location>
</feature>
<feature type="repeat" description="PPR" evidence="3">
    <location>
        <begin position="325"/>
        <end position="359"/>
    </location>
</feature>
<dbReference type="Gramene" id="Pp3c14_15490V3.4">
    <property type="protein sequence ID" value="Pp3c14_15490V3.4"/>
    <property type="gene ID" value="Pp3c14_15490"/>
</dbReference>
<evidence type="ECO:0000313" key="6">
    <source>
        <dbReference type="EMBL" id="PNR41161.1"/>
    </source>
</evidence>
<reference evidence="6 8" key="2">
    <citation type="journal article" date="2018" name="Plant J.">
        <title>The Physcomitrella patens chromosome-scale assembly reveals moss genome structure and evolution.</title>
        <authorList>
            <person name="Lang D."/>
            <person name="Ullrich K.K."/>
            <person name="Murat F."/>
            <person name="Fuchs J."/>
            <person name="Jenkins J."/>
            <person name="Haas F.B."/>
            <person name="Piednoel M."/>
            <person name="Gundlach H."/>
            <person name="Van Bel M."/>
            <person name="Meyberg R."/>
            <person name="Vives C."/>
            <person name="Morata J."/>
            <person name="Symeonidi A."/>
            <person name="Hiss M."/>
            <person name="Muchero W."/>
            <person name="Kamisugi Y."/>
            <person name="Saleh O."/>
            <person name="Blanc G."/>
            <person name="Decker E.L."/>
            <person name="van Gessel N."/>
            <person name="Grimwood J."/>
            <person name="Hayes R.D."/>
            <person name="Graham S.W."/>
            <person name="Gunter L.E."/>
            <person name="McDaniel S.F."/>
            <person name="Hoernstein S.N.W."/>
            <person name="Larsson A."/>
            <person name="Li F.W."/>
            <person name="Perroud P.F."/>
            <person name="Phillips J."/>
            <person name="Ranjan P."/>
            <person name="Rokshar D.S."/>
            <person name="Rothfels C.J."/>
            <person name="Schneider L."/>
            <person name="Shu S."/>
            <person name="Stevenson D.W."/>
            <person name="Thummler F."/>
            <person name="Tillich M."/>
            <person name="Villarreal Aguilar J.C."/>
            <person name="Widiez T."/>
            <person name="Wong G.K."/>
            <person name="Wymore A."/>
            <person name="Zhang Y."/>
            <person name="Zimmer A.D."/>
            <person name="Quatrano R.S."/>
            <person name="Mayer K.F.X."/>
            <person name="Goodstein D."/>
            <person name="Casacuberta J.M."/>
            <person name="Vandepoele K."/>
            <person name="Reski R."/>
            <person name="Cuming A.C."/>
            <person name="Tuskan G.A."/>
            <person name="Maumus F."/>
            <person name="Salse J."/>
            <person name="Schmutz J."/>
            <person name="Rensing S.A."/>
        </authorList>
    </citation>
    <scope>NUCLEOTIDE SEQUENCE [LARGE SCALE GENOMIC DNA]</scope>
    <source>
        <strain evidence="7 8">cv. Gransden 2004</strain>
    </source>
</reference>
<dbReference type="PANTHER" id="PTHR47447:SF21">
    <property type="entry name" value="PENTACOTRIPEPTIDE-REPEAT REGION OF PRORP DOMAIN-CONTAINING PROTEIN"/>
    <property type="match status" value="1"/>
</dbReference>
<feature type="repeat" description="PPR" evidence="3">
    <location>
        <begin position="219"/>
        <end position="253"/>
    </location>
</feature>
<dbReference type="InterPro" id="IPR011990">
    <property type="entry name" value="TPR-like_helical_dom_sf"/>
</dbReference>
<dbReference type="Pfam" id="PF17177">
    <property type="entry name" value="PPR_long"/>
    <property type="match status" value="1"/>
</dbReference>
<feature type="compositionally biased region" description="Low complexity" evidence="4">
    <location>
        <begin position="172"/>
        <end position="181"/>
    </location>
</feature>
<dbReference type="EnsemblPlants" id="Pp3c14_15490V3.5">
    <property type="protein sequence ID" value="Pp3c14_15490V3.5"/>
    <property type="gene ID" value="Pp3c14_15490"/>
</dbReference>
<feature type="repeat" description="PPR" evidence="3">
    <location>
        <begin position="465"/>
        <end position="499"/>
    </location>
</feature>
<protein>
    <recommendedName>
        <fullName evidence="5">Smr domain-containing protein</fullName>
    </recommendedName>
</protein>
<dbReference type="OMA" id="ANIRIYS"/>
<dbReference type="GO" id="GO:0005739">
    <property type="term" value="C:mitochondrion"/>
    <property type="evidence" value="ECO:0000318"/>
    <property type="project" value="GO_Central"/>
</dbReference>
<dbReference type="RefSeq" id="XP_024394377.1">
    <property type="nucleotide sequence ID" value="XM_024538609.2"/>
</dbReference>
<dbReference type="InterPro" id="IPR002885">
    <property type="entry name" value="PPR_rpt"/>
</dbReference>
<dbReference type="SMART" id="SM00463">
    <property type="entry name" value="SMR"/>
    <property type="match status" value="1"/>
</dbReference>
<dbReference type="GO" id="GO:0003729">
    <property type="term" value="F:mRNA binding"/>
    <property type="evidence" value="ECO:0000318"/>
    <property type="project" value="GO_Central"/>
</dbReference>
<evidence type="ECO:0000256" key="2">
    <source>
        <dbReference type="ARBA" id="ARBA00022737"/>
    </source>
</evidence>
<dbReference type="RefSeq" id="XP_024394379.1">
    <property type="nucleotide sequence ID" value="XM_024538611.2"/>
</dbReference>
<dbReference type="PANTHER" id="PTHR47447">
    <property type="entry name" value="OS03G0856100 PROTEIN"/>
    <property type="match status" value="1"/>
</dbReference>
<feature type="region of interest" description="Disordered" evidence="4">
    <location>
        <begin position="93"/>
        <end position="181"/>
    </location>
</feature>
<dbReference type="KEGG" id="ppp:112291348"/>
<keyword evidence="2" id="KW-0677">Repeat</keyword>
<dbReference type="Pfam" id="PF13812">
    <property type="entry name" value="PPR_3"/>
    <property type="match status" value="1"/>
</dbReference>
<dbReference type="EMBL" id="ABEU02000014">
    <property type="protein sequence ID" value="PNR41161.1"/>
    <property type="molecule type" value="Genomic_DNA"/>
</dbReference>
<dbReference type="Gramene" id="Pp3c14_15490V3.1">
    <property type="protein sequence ID" value="Pp3c14_15490V3.1"/>
    <property type="gene ID" value="Pp3c14_15490"/>
</dbReference>
<feature type="repeat" description="PPR" evidence="3">
    <location>
        <begin position="647"/>
        <end position="681"/>
    </location>
</feature>
<evidence type="ECO:0000256" key="4">
    <source>
        <dbReference type="SAM" id="MobiDB-lite"/>
    </source>
</evidence>
<feature type="repeat" description="PPR" evidence="3">
    <location>
        <begin position="395"/>
        <end position="429"/>
    </location>
</feature>
<feature type="repeat" description="PPR" evidence="3">
    <location>
        <begin position="542"/>
        <end position="576"/>
    </location>
</feature>
<feature type="repeat" description="PPR" evidence="3">
    <location>
        <begin position="360"/>
        <end position="394"/>
    </location>
</feature>
<feature type="repeat" description="PPR" evidence="3">
    <location>
        <begin position="612"/>
        <end position="646"/>
    </location>
</feature>
<dbReference type="Gramene" id="Pp3c14_15490V3.2">
    <property type="protein sequence ID" value="Pp3c14_15490V3.2"/>
    <property type="gene ID" value="Pp3c14_15490"/>
</dbReference>
<gene>
    <name evidence="7" type="primary">LOC112291348</name>
    <name evidence="6" type="ORF">PHYPA_018564</name>
</gene>
<dbReference type="Gramene" id="Pp3c14_15490V3.5">
    <property type="protein sequence ID" value="Pp3c14_15490V3.5"/>
    <property type="gene ID" value="Pp3c14_15490"/>
</dbReference>
<keyword evidence="8" id="KW-1185">Reference proteome</keyword>
<dbReference type="EnsemblPlants" id="Pp3c14_15490V3.2">
    <property type="protein sequence ID" value="Pp3c14_15490V3.2"/>
    <property type="gene ID" value="Pp3c14_15490"/>
</dbReference>
<dbReference type="Gene3D" id="3.30.1370.110">
    <property type="match status" value="1"/>
</dbReference>
<dbReference type="AlphaFoldDB" id="A0A2K1JHX7"/>
<feature type="compositionally biased region" description="Low complexity" evidence="4">
    <location>
        <begin position="123"/>
        <end position="134"/>
    </location>
</feature>
<dbReference type="Pfam" id="PF13041">
    <property type="entry name" value="PPR_2"/>
    <property type="match status" value="3"/>
</dbReference>
<dbReference type="GO" id="GO:0006396">
    <property type="term" value="P:RNA processing"/>
    <property type="evidence" value="ECO:0000318"/>
    <property type="project" value="GO_Central"/>
</dbReference>
<dbReference type="EnsemblPlants" id="Pp3c14_15490V3.1">
    <property type="protein sequence ID" value="Pp3c14_15490V3.1"/>
    <property type="gene ID" value="Pp3c14_15490"/>
</dbReference>
<name>A0A2K1JHX7_PHYPA</name>
<feature type="repeat" description="PPR" evidence="3">
    <location>
        <begin position="290"/>
        <end position="324"/>
    </location>
</feature>
<evidence type="ECO:0000256" key="1">
    <source>
        <dbReference type="ARBA" id="ARBA00007626"/>
    </source>
</evidence>
<evidence type="ECO:0000256" key="3">
    <source>
        <dbReference type="PROSITE-ProRule" id="PRU00708"/>
    </source>
</evidence>
<feature type="repeat" description="PPR" evidence="3">
    <location>
        <begin position="254"/>
        <end position="284"/>
    </location>
</feature>
<dbReference type="Proteomes" id="UP000006727">
    <property type="component" value="Chromosome 14"/>
</dbReference>
<dbReference type="EnsemblPlants" id="Pp3c14_15490V3.4">
    <property type="protein sequence ID" value="Pp3c14_15490V3.4"/>
    <property type="gene ID" value="Pp3c14_15490"/>
</dbReference>
<dbReference type="PaxDb" id="3218-PP1S209_67V6.1"/>
<evidence type="ECO:0000313" key="7">
    <source>
        <dbReference type="EnsemblPlants" id="Pp3c14_15490V3.1"/>
    </source>
</evidence>
<reference evidence="7" key="3">
    <citation type="submission" date="2020-12" db="UniProtKB">
        <authorList>
            <consortium name="EnsemblPlants"/>
        </authorList>
    </citation>
    <scope>IDENTIFICATION</scope>
</reference>
<organism evidence="6">
    <name type="scientific">Physcomitrium patens</name>
    <name type="common">Spreading-leaved earth moss</name>
    <name type="synonym">Physcomitrella patens</name>
    <dbReference type="NCBI Taxonomy" id="3218"/>
    <lineage>
        <taxon>Eukaryota</taxon>
        <taxon>Viridiplantae</taxon>
        <taxon>Streptophyta</taxon>
        <taxon>Embryophyta</taxon>
        <taxon>Bryophyta</taxon>
        <taxon>Bryophytina</taxon>
        <taxon>Bryopsida</taxon>
        <taxon>Funariidae</taxon>
        <taxon>Funariales</taxon>
        <taxon>Funariaceae</taxon>
        <taxon>Physcomitrium</taxon>
    </lineage>
</organism>
<dbReference type="NCBIfam" id="TIGR00756">
    <property type="entry name" value="PPR"/>
    <property type="match status" value="11"/>
</dbReference>
<dbReference type="InterPro" id="IPR033443">
    <property type="entry name" value="PROP1-like_PPR_dom"/>
</dbReference>
<feature type="repeat" description="PPR" evidence="3">
    <location>
        <begin position="577"/>
        <end position="611"/>
    </location>
</feature>
<dbReference type="GO" id="GO:0007005">
    <property type="term" value="P:mitochondrion organization"/>
    <property type="evidence" value="ECO:0000318"/>
    <property type="project" value="GO_Central"/>
</dbReference>
<reference evidence="6 8" key="1">
    <citation type="journal article" date="2008" name="Science">
        <title>The Physcomitrella genome reveals evolutionary insights into the conquest of land by plants.</title>
        <authorList>
            <person name="Rensing S."/>
            <person name="Lang D."/>
            <person name="Zimmer A."/>
            <person name="Terry A."/>
            <person name="Salamov A."/>
            <person name="Shapiro H."/>
            <person name="Nishiyama T."/>
            <person name="Perroud P.-F."/>
            <person name="Lindquist E."/>
            <person name="Kamisugi Y."/>
            <person name="Tanahashi T."/>
            <person name="Sakakibara K."/>
            <person name="Fujita T."/>
            <person name="Oishi K."/>
            <person name="Shin-I T."/>
            <person name="Kuroki Y."/>
            <person name="Toyoda A."/>
            <person name="Suzuki Y."/>
            <person name="Hashimoto A."/>
            <person name="Yamaguchi K."/>
            <person name="Sugano A."/>
            <person name="Kohara Y."/>
            <person name="Fujiyama A."/>
            <person name="Anterola A."/>
            <person name="Aoki S."/>
            <person name="Ashton N."/>
            <person name="Barbazuk W.B."/>
            <person name="Barker E."/>
            <person name="Bennetzen J."/>
            <person name="Bezanilla M."/>
            <person name="Blankenship R."/>
            <person name="Cho S.H."/>
            <person name="Dutcher S."/>
            <person name="Estelle M."/>
            <person name="Fawcett J.A."/>
            <person name="Gundlach H."/>
            <person name="Hanada K."/>
            <person name="Heyl A."/>
            <person name="Hicks K.A."/>
            <person name="Hugh J."/>
            <person name="Lohr M."/>
            <person name="Mayer K."/>
            <person name="Melkozernov A."/>
            <person name="Murata T."/>
            <person name="Nelson D."/>
            <person name="Pils B."/>
            <person name="Prigge M."/>
            <person name="Reiss B."/>
            <person name="Renner T."/>
            <person name="Rombauts S."/>
            <person name="Rushton P."/>
            <person name="Sanderfoot A."/>
            <person name="Schween G."/>
            <person name="Shiu S.-H."/>
            <person name="Stueber K."/>
            <person name="Theodoulou F.L."/>
            <person name="Tu H."/>
            <person name="Van de Peer Y."/>
            <person name="Verrier P.J."/>
            <person name="Waters E."/>
            <person name="Wood A."/>
            <person name="Yang L."/>
            <person name="Cove D."/>
            <person name="Cuming A."/>
            <person name="Hasebe M."/>
            <person name="Lucas S."/>
            <person name="Mishler D.B."/>
            <person name="Reski R."/>
            <person name="Grigoriev I."/>
            <person name="Quatrano R.S."/>
            <person name="Boore J.L."/>
        </authorList>
    </citation>
    <scope>NUCLEOTIDE SEQUENCE [LARGE SCALE GENOMIC DNA]</scope>
    <source>
        <strain evidence="7 8">cv. Gransden 2004</strain>
    </source>
</reference>
<dbReference type="InterPro" id="IPR002625">
    <property type="entry name" value="Smr_dom"/>
</dbReference>
<dbReference type="Gene3D" id="1.25.40.10">
    <property type="entry name" value="Tetratricopeptide repeat domain"/>
    <property type="match status" value="4"/>
</dbReference>
<accession>A0A2K1JHX7</accession>
<dbReference type="EnsemblPlants" id="Pp3c14_15490V3.3">
    <property type="protein sequence ID" value="Pp3c14_15490V3.3"/>
    <property type="gene ID" value="Pp3c14_15490"/>
</dbReference>
<dbReference type="InterPro" id="IPR036063">
    <property type="entry name" value="Smr_dom_sf"/>
</dbReference>
<dbReference type="Gramene" id="Pp3c14_15490V3.3">
    <property type="protein sequence ID" value="Pp3c14_15490V3.3"/>
    <property type="gene ID" value="Pp3c14_15490"/>
</dbReference>
<feature type="domain" description="Smr" evidence="5">
    <location>
        <begin position="799"/>
        <end position="885"/>
    </location>
</feature>
<evidence type="ECO:0000313" key="8">
    <source>
        <dbReference type="Proteomes" id="UP000006727"/>
    </source>
</evidence>
<dbReference type="RefSeq" id="XP_024394376.1">
    <property type="nucleotide sequence ID" value="XM_024538608.2"/>
</dbReference>
<evidence type="ECO:0000259" key="5">
    <source>
        <dbReference type="PROSITE" id="PS50828"/>
    </source>
</evidence>
<dbReference type="SUPFAM" id="SSF160443">
    <property type="entry name" value="SMR domain-like"/>
    <property type="match status" value="1"/>
</dbReference>
<proteinExistence type="inferred from homology"/>
<sequence>MAFVAEAGHGRLSLTGVHYSNTRCNTDLNIQSCAVKGRFGIEISQHIMRHLNNVSVPRDLPVSLWPETTPVLATKRIQYLTVKCANSSEKSFQPAETSTKLASEFSRDQLPGKQFQSARKPRSPSLSAPSVPLLDKAPGKARPGQYSKLASREVQGSPGACEQPSRTRSYFSKGPESSLSGLSESKLWSMLNDCSKQRNWRVALDVFAAMKQAEGFKANIRIYSRMIRILAKANQPQRALQLFDEMKSVGFDPDVYVFTALLDAYGRAGMLEKAVSVFQKMKETPSCKPNATTYGCMMAAHGRARQWEKIDALFSEMVALDLKLSGPIFNVVIGAYGKGGLWNKMEEALDAMIAAGYTPDTFTYNTMIDSYGKGSQHRSMEKTFERMQSAGCQGDILTYSSLIHAYRKGGQFEKMDKILEQMQLAGCKPDVTAYSLLIDVYGKRGMLKKMEATLQEMQEAGCKANIVTYTGMLDAYGKAGKYEEMERVWKIMKDLNLQPDYSAFVATISAYGRCGLYDKMEARFQELEEAAKEMPFGGPRLGTAAYNVIIDAYGKGKLIDQMESAHEAMQNTGYRPDVITYSALINAYGKAELLEKMDSTYVMMRVKGVFPNEHTYSALIDGYGKLGMVGKAEAVLDEMLKAGIKMNVVAYTSIINAYGSAKRFQDMAVRFSALKEAGTEPSCETIGVLLTALCSCRLLEDVSALLNCIRNCEGFGVIAWLLEESAESLGDKFLWVEATVLFDALQSEGTASRLVLYDSLVEALWCFGWRGRAWKVLMAGRERDVFPQARVVADEELLLDLHLLSVNVAQVMLVSWLSEMESTCIKEDTPYEQVTVITGWGRRSKIEGDSPLKAAVTARLVSMNSPFRIPRENAGRLVAPVDQVCRWLSTERLSSHLSLEDVGVPGPSHLIPTV</sequence>
<dbReference type="GeneID" id="112291348"/>
<dbReference type="PROSITE" id="PS50828">
    <property type="entry name" value="SMR"/>
    <property type="match status" value="1"/>
</dbReference>
<comment type="similarity">
    <text evidence="1">Belongs to the PPR family. P subfamily.</text>
</comment>
<dbReference type="Pfam" id="PF01535">
    <property type="entry name" value="PPR"/>
    <property type="match status" value="2"/>
</dbReference>